<dbReference type="AlphaFoldDB" id="A0A0C9YZ69"/>
<evidence type="ECO:0000313" key="3">
    <source>
        <dbReference type="EMBL" id="KIK19279.1"/>
    </source>
</evidence>
<name>A0A0C9YZ69_9AGAM</name>
<reference evidence="3 4" key="1">
    <citation type="submission" date="2014-04" db="EMBL/GenBank/DDBJ databases">
        <authorList>
            <consortium name="DOE Joint Genome Institute"/>
            <person name="Kuo A."/>
            <person name="Kohler A."/>
            <person name="Costa M.D."/>
            <person name="Nagy L.G."/>
            <person name="Floudas D."/>
            <person name="Copeland A."/>
            <person name="Barry K.W."/>
            <person name="Cichocki N."/>
            <person name="Veneault-Fourrey C."/>
            <person name="LaButti K."/>
            <person name="Lindquist E.A."/>
            <person name="Lipzen A."/>
            <person name="Lundell T."/>
            <person name="Morin E."/>
            <person name="Murat C."/>
            <person name="Sun H."/>
            <person name="Tunlid A."/>
            <person name="Henrissat B."/>
            <person name="Grigoriev I.V."/>
            <person name="Hibbett D.S."/>
            <person name="Martin F."/>
            <person name="Nordberg H.P."/>
            <person name="Cantor M.N."/>
            <person name="Hua S.X."/>
        </authorList>
    </citation>
    <scope>NUCLEOTIDE SEQUENCE [LARGE SCALE GENOMIC DNA]</scope>
    <source>
        <strain evidence="3 4">441</strain>
    </source>
</reference>
<dbReference type="PROSITE" id="PS50097">
    <property type="entry name" value="BTB"/>
    <property type="match status" value="1"/>
</dbReference>
<dbReference type="Gene3D" id="3.30.710.10">
    <property type="entry name" value="Potassium Channel Kv1.1, Chain A"/>
    <property type="match status" value="1"/>
</dbReference>
<organism evidence="3 4">
    <name type="scientific">Pisolithus microcarpus 441</name>
    <dbReference type="NCBI Taxonomy" id="765257"/>
    <lineage>
        <taxon>Eukaryota</taxon>
        <taxon>Fungi</taxon>
        <taxon>Dikarya</taxon>
        <taxon>Basidiomycota</taxon>
        <taxon>Agaricomycotina</taxon>
        <taxon>Agaricomycetes</taxon>
        <taxon>Agaricomycetidae</taxon>
        <taxon>Boletales</taxon>
        <taxon>Sclerodermatineae</taxon>
        <taxon>Pisolithaceae</taxon>
        <taxon>Pisolithus</taxon>
    </lineage>
</organism>
<dbReference type="InterPro" id="IPR000210">
    <property type="entry name" value="BTB/POZ_dom"/>
</dbReference>
<feature type="domain" description="BTB" evidence="2">
    <location>
        <begin position="21"/>
        <end position="89"/>
    </location>
</feature>
<sequence>MTIERDMKQITKHHQYYLRDGNVVFVAEKQLFRVHRHFFERESEFFSRYFTASEEADGTDDKPLALDVKSEDFAKFLWVWYNPRYRYGGQPKETWLVIITLATRWGFDSMRELAIRQLERYPMSPVDRIALYKEHHIDKKLLIPSYIDLCKSPTLPSPADAQRLQLETILRIADARERALLRAAENGCVSPTSSVLENDELAMIISEVFEMGIISEQQPSSNGTCPTIQPPIPPTGKHAKDKGKGKSK</sequence>
<dbReference type="InterPro" id="IPR011333">
    <property type="entry name" value="SKP1/BTB/POZ_sf"/>
</dbReference>
<accession>A0A0C9YZ69</accession>
<feature type="compositionally biased region" description="Basic residues" evidence="1">
    <location>
        <begin position="237"/>
        <end position="248"/>
    </location>
</feature>
<protein>
    <recommendedName>
        <fullName evidence="2">BTB domain-containing protein</fullName>
    </recommendedName>
</protein>
<reference evidence="4" key="2">
    <citation type="submission" date="2015-01" db="EMBL/GenBank/DDBJ databases">
        <title>Evolutionary Origins and Diversification of the Mycorrhizal Mutualists.</title>
        <authorList>
            <consortium name="DOE Joint Genome Institute"/>
            <consortium name="Mycorrhizal Genomics Consortium"/>
            <person name="Kohler A."/>
            <person name="Kuo A."/>
            <person name="Nagy L.G."/>
            <person name="Floudas D."/>
            <person name="Copeland A."/>
            <person name="Barry K.W."/>
            <person name="Cichocki N."/>
            <person name="Veneault-Fourrey C."/>
            <person name="LaButti K."/>
            <person name="Lindquist E.A."/>
            <person name="Lipzen A."/>
            <person name="Lundell T."/>
            <person name="Morin E."/>
            <person name="Murat C."/>
            <person name="Riley R."/>
            <person name="Ohm R."/>
            <person name="Sun H."/>
            <person name="Tunlid A."/>
            <person name="Henrissat B."/>
            <person name="Grigoriev I.V."/>
            <person name="Hibbett D.S."/>
            <person name="Martin F."/>
        </authorList>
    </citation>
    <scope>NUCLEOTIDE SEQUENCE [LARGE SCALE GENOMIC DNA]</scope>
    <source>
        <strain evidence="4">441</strain>
    </source>
</reference>
<dbReference type="HOGENOM" id="CLU_047592_0_3_1"/>
<evidence type="ECO:0000259" key="2">
    <source>
        <dbReference type="PROSITE" id="PS50097"/>
    </source>
</evidence>
<dbReference type="STRING" id="765257.A0A0C9YZ69"/>
<proteinExistence type="predicted"/>
<evidence type="ECO:0000313" key="4">
    <source>
        <dbReference type="Proteomes" id="UP000054018"/>
    </source>
</evidence>
<dbReference type="Pfam" id="PF00651">
    <property type="entry name" value="BTB"/>
    <property type="match status" value="1"/>
</dbReference>
<feature type="region of interest" description="Disordered" evidence="1">
    <location>
        <begin position="218"/>
        <end position="248"/>
    </location>
</feature>
<gene>
    <name evidence="3" type="ORF">PISMIDRAFT_683370</name>
</gene>
<dbReference type="EMBL" id="KN833787">
    <property type="protein sequence ID" value="KIK19279.1"/>
    <property type="molecule type" value="Genomic_DNA"/>
</dbReference>
<keyword evidence="4" id="KW-1185">Reference proteome</keyword>
<dbReference type="Proteomes" id="UP000054018">
    <property type="component" value="Unassembled WGS sequence"/>
</dbReference>
<evidence type="ECO:0000256" key="1">
    <source>
        <dbReference type="SAM" id="MobiDB-lite"/>
    </source>
</evidence>
<dbReference type="OrthoDB" id="9997739at2759"/>
<dbReference type="SUPFAM" id="SSF54695">
    <property type="entry name" value="POZ domain"/>
    <property type="match status" value="1"/>
</dbReference>